<reference evidence="2 3" key="1">
    <citation type="submission" date="2013-03" db="EMBL/GenBank/DDBJ databases">
        <title>The Genome Sequence of Phialophora europaea CBS 101466.</title>
        <authorList>
            <consortium name="The Broad Institute Genomics Platform"/>
            <person name="Cuomo C."/>
            <person name="de Hoog S."/>
            <person name="Gorbushina A."/>
            <person name="Walker B."/>
            <person name="Young S.K."/>
            <person name="Zeng Q."/>
            <person name="Gargeya S."/>
            <person name="Fitzgerald M."/>
            <person name="Haas B."/>
            <person name="Abouelleil A."/>
            <person name="Allen A.W."/>
            <person name="Alvarado L."/>
            <person name="Arachchi H.M."/>
            <person name="Berlin A.M."/>
            <person name="Chapman S.B."/>
            <person name="Gainer-Dewar J."/>
            <person name="Goldberg J."/>
            <person name="Griggs A."/>
            <person name="Gujja S."/>
            <person name="Hansen M."/>
            <person name="Howarth C."/>
            <person name="Imamovic A."/>
            <person name="Ireland A."/>
            <person name="Larimer J."/>
            <person name="McCowan C."/>
            <person name="Murphy C."/>
            <person name="Pearson M."/>
            <person name="Poon T.W."/>
            <person name="Priest M."/>
            <person name="Roberts A."/>
            <person name="Saif S."/>
            <person name="Shea T."/>
            <person name="Sisk P."/>
            <person name="Sykes S."/>
            <person name="Wortman J."/>
            <person name="Nusbaum C."/>
            <person name="Birren B."/>
        </authorList>
    </citation>
    <scope>NUCLEOTIDE SEQUENCE [LARGE SCALE GENOMIC DNA]</scope>
    <source>
        <strain evidence="2 3">CBS 101466</strain>
    </source>
</reference>
<proteinExistence type="predicted"/>
<feature type="compositionally biased region" description="Basic and acidic residues" evidence="1">
    <location>
        <begin position="94"/>
        <end position="113"/>
    </location>
</feature>
<keyword evidence="3" id="KW-1185">Reference proteome</keyword>
<dbReference type="EMBL" id="KB822720">
    <property type="protein sequence ID" value="ETN40302.1"/>
    <property type="molecule type" value="Genomic_DNA"/>
</dbReference>
<evidence type="ECO:0000313" key="2">
    <source>
        <dbReference type="EMBL" id="ETN40302.1"/>
    </source>
</evidence>
<feature type="region of interest" description="Disordered" evidence="1">
    <location>
        <begin position="1"/>
        <end position="20"/>
    </location>
</feature>
<dbReference type="RefSeq" id="XP_008717145.1">
    <property type="nucleotide sequence ID" value="XM_008718923.1"/>
</dbReference>
<dbReference type="OrthoDB" id="4153559at2759"/>
<dbReference type="AlphaFoldDB" id="W2RV32"/>
<organism evidence="2 3">
    <name type="scientific">Cyphellophora europaea (strain CBS 101466)</name>
    <name type="common">Phialophora europaea</name>
    <dbReference type="NCBI Taxonomy" id="1220924"/>
    <lineage>
        <taxon>Eukaryota</taxon>
        <taxon>Fungi</taxon>
        <taxon>Dikarya</taxon>
        <taxon>Ascomycota</taxon>
        <taxon>Pezizomycotina</taxon>
        <taxon>Eurotiomycetes</taxon>
        <taxon>Chaetothyriomycetidae</taxon>
        <taxon>Chaetothyriales</taxon>
        <taxon>Cyphellophoraceae</taxon>
        <taxon>Cyphellophora</taxon>
    </lineage>
</organism>
<name>W2RV32_CYPE1</name>
<dbReference type="GeneID" id="19971917"/>
<feature type="region of interest" description="Disordered" evidence="1">
    <location>
        <begin position="44"/>
        <end position="120"/>
    </location>
</feature>
<evidence type="ECO:0000256" key="1">
    <source>
        <dbReference type="SAM" id="MobiDB-lite"/>
    </source>
</evidence>
<protein>
    <submittedName>
        <fullName evidence="2">Uncharacterized protein</fullName>
    </submittedName>
</protein>
<gene>
    <name evidence="2" type="ORF">HMPREF1541_04578</name>
</gene>
<sequence>MAQAFPNAFAVDQPEGSARTNPYAADAFIEPWLLKHSEFYRKHLTRDGRRSSKSTRRASRITLESRKNSLEPVVSPGAVAAAERADSVGATSIEEDRLKERMAQGRQDKEKSSWRRHLHL</sequence>
<dbReference type="InParanoid" id="W2RV32"/>
<evidence type="ECO:0000313" key="3">
    <source>
        <dbReference type="Proteomes" id="UP000030752"/>
    </source>
</evidence>
<dbReference type="Proteomes" id="UP000030752">
    <property type="component" value="Unassembled WGS sequence"/>
</dbReference>
<dbReference type="VEuPathDB" id="FungiDB:HMPREF1541_04578"/>
<accession>W2RV32</accession>
<dbReference type="eggNOG" id="ENOG502T5PF">
    <property type="taxonomic scope" value="Eukaryota"/>
</dbReference>
<dbReference type="HOGENOM" id="CLU_1897373_0_0_1"/>